<dbReference type="EMBL" id="LRRQ01000185">
    <property type="protein sequence ID" value="OAM87095.1"/>
    <property type="molecule type" value="Genomic_DNA"/>
</dbReference>
<evidence type="ECO:0000313" key="2">
    <source>
        <dbReference type="EMBL" id="OAM87095.1"/>
    </source>
</evidence>
<organism evidence="2 3">
    <name type="scientific">Termitidicoccus mucosus</name>
    <dbReference type="NCBI Taxonomy" id="1184151"/>
    <lineage>
        <taxon>Bacteria</taxon>
        <taxon>Pseudomonadati</taxon>
        <taxon>Verrucomicrobiota</taxon>
        <taxon>Opitutia</taxon>
        <taxon>Opitutales</taxon>
        <taxon>Opitutaceae</taxon>
        <taxon>Termitidicoccus</taxon>
    </lineage>
</organism>
<evidence type="ECO:0000313" key="3">
    <source>
        <dbReference type="Proteomes" id="UP000078486"/>
    </source>
</evidence>
<dbReference type="InterPro" id="IPR052715">
    <property type="entry name" value="RAYT_transposase"/>
</dbReference>
<dbReference type="SUPFAM" id="SSF143422">
    <property type="entry name" value="Transposase IS200-like"/>
    <property type="match status" value="1"/>
</dbReference>
<dbReference type="GO" id="GO:0006313">
    <property type="term" value="P:DNA transposition"/>
    <property type="evidence" value="ECO:0007669"/>
    <property type="project" value="InterPro"/>
</dbReference>
<comment type="caution">
    <text evidence="2">The sequence shown here is derived from an EMBL/GenBank/DDBJ whole genome shotgun (WGS) entry which is preliminary data.</text>
</comment>
<dbReference type="STRING" id="1184151.AW736_24405"/>
<evidence type="ECO:0000259" key="1">
    <source>
        <dbReference type="SMART" id="SM01321"/>
    </source>
</evidence>
<sequence length="194" mass="22572">MSVTVFAMDIPLPRRPVRKTERLRRGRISIPEAVYFLTVCTHRRAPVLLREENIPCLRDAFGAMTGDDAKLFAATIMPDHAHLLFRLGRRLALGRVMAKFKTLARGGGRQGWRWQENGFEHRLRPDEPAEHYAFYIFMNPYRAGLAPMEEPWPFWTCPEPRRFLFPKHLDAKGAPPPEWLDEIERIAPRLRTGE</sequence>
<dbReference type="GO" id="GO:0043565">
    <property type="term" value="F:sequence-specific DNA binding"/>
    <property type="evidence" value="ECO:0007669"/>
    <property type="project" value="TreeGrafter"/>
</dbReference>
<feature type="domain" description="Transposase IS200-like" evidence="1">
    <location>
        <begin position="30"/>
        <end position="139"/>
    </location>
</feature>
<dbReference type="PANTHER" id="PTHR36966">
    <property type="entry name" value="REP-ASSOCIATED TYROSINE TRANSPOSASE"/>
    <property type="match status" value="1"/>
</dbReference>
<dbReference type="NCBIfam" id="NF047646">
    <property type="entry name" value="REP_Tyr_transpos"/>
    <property type="match status" value="1"/>
</dbReference>
<dbReference type="InterPro" id="IPR036515">
    <property type="entry name" value="Transposase_17_sf"/>
</dbReference>
<reference evidence="2 3" key="1">
    <citation type="submission" date="2016-01" db="EMBL/GenBank/DDBJ databases">
        <title>High potential of lignocellulose degradation of a new Verrucomicrobia species.</title>
        <authorList>
            <person name="Wang Y."/>
            <person name="Shi Y."/>
            <person name="Qiu Z."/>
            <person name="Liu S."/>
            <person name="Yang H."/>
        </authorList>
    </citation>
    <scope>NUCLEOTIDE SEQUENCE [LARGE SCALE GENOMIC DNA]</scope>
    <source>
        <strain evidence="2 3">TSB47</strain>
    </source>
</reference>
<proteinExistence type="predicted"/>
<dbReference type="Gene3D" id="3.30.70.1290">
    <property type="entry name" value="Transposase IS200-like"/>
    <property type="match status" value="1"/>
</dbReference>
<dbReference type="AlphaFoldDB" id="A0A178ID60"/>
<dbReference type="Proteomes" id="UP000078486">
    <property type="component" value="Unassembled WGS sequence"/>
</dbReference>
<dbReference type="SMART" id="SM01321">
    <property type="entry name" value="Y1_Tnp"/>
    <property type="match status" value="1"/>
</dbReference>
<keyword evidence="3" id="KW-1185">Reference proteome</keyword>
<dbReference type="GO" id="GO:0004803">
    <property type="term" value="F:transposase activity"/>
    <property type="evidence" value="ECO:0007669"/>
    <property type="project" value="InterPro"/>
</dbReference>
<gene>
    <name evidence="2" type="ORF">AW736_24405</name>
</gene>
<dbReference type="PANTHER" id="PTHR36966:SF1">
    <property type="entry name" value="REP-ASSOCIATED TYROSINE TRANSPOSASE"/>
    <property type="match status" value="1"/>
</dbReference>
<accession>A0A178ID60</accession>
<protein>
    <recommendedName>
        <fullName evidence="1">Transposase IS200-like domain-containing protein</fullName>
    </recommendedName>
</protein>
<dbReference type="InterPro" id="IPR002686">
    <property type="entry name" value="Transposase_17"/>
</dbReference>
<name>A0A178ID60_9BACT</name>